<dbReference type="Pfam" id="PF00078">
    <property type="entry name" value="RVT_1"/>
    <property type="match status" value="1"/>
</dbReference>
<comment type="caution">
    <text evidence="2">The sequence shown here is derived from an EMBL/GenBank/DDBJ whole genome shotgun (WGS) entry which is preliminary data.</text>
</comment>
<dbReference type="OrthoDB" id="6261422at2759"/>
<keyword evidence="3" id="KW-1185">Reference proteome</keyword>
<dbReference type="EMBL" id="CAJPWZ010000696">
    <property type="protein sequence ID" value="CAG2198713.1"/>
    <property type="molecule type" value="Genomic_DNA"/>
</dbReference>
<sequence>MKKHYLHVGVFIVKKMIRKLMESKFMSKEKRVYAFQRVARVLLSINKAFWILSLPLLVVIYVFTTGHVHRETREDNTKTWLLVLCTTFVPSSHREIVYNNTRDNWKSLGSDVLPVLFLESKYTQVKRTFEDNGWVVLPVVDVMSEGFPVIKSFFSAVSRHFRSKYVGYANADILFNDDLVQTLNLMEKYRPFVEKQNEIFISGSRYDVENITTKDFSSTEKIKQIQLDHSKRHSPMGQDYFITDSYYTWDMLPPIVVGKQRIDNWILINAIEFNHTAIDSSDAITAIHQTVDLGSWTAEKWNTNLSDPKYNEHLLNDLQQDFIYFQTGNLDCLPYEFNYTVAKEVVLMKRPQVAKFCKRQHEMEYLPISFRHGIIIPLYKGNNKDKTNPNSYRAVTLTSSLGKLFDKIILNRIHKLLVDINSVMPHPLQFGFVKEHGAIPAIYTLKEAIHYYLERNSIVAILLDNEKAFDRVWQDGLLYKLNQIGIQGKLWNLMYMSYKTATAHVQHSGLLNKSSVSDRTRSRSRPYVVCLVIFRIYQ</sequence>
<dbReference type="PANTHER" id="PTHR19446">
    <property type="entry name" value="REVERSE TRANSCRIPTASES"/>
    <property type="match status" value="1"/>
</dbReference>
<evidence type="ECO:0000313" key="3">
    <source>
        <dbReference type="Proteomes" id="UP000683360"/>
    </source>
</evidence>
<dbReference type="Proteomes" id="UP000683360">
    <property type="component" value="Unassembled WGS sequence"/>
</dbReference>
<gene>
    <name evidence="2" type="ORF">MEDL_13460</name>
</gene>
<dbReference type="AlphaFoldDB" id="A0A8S3QPA9"/>
<dbReference type="InterPro" id="IPR000477">
    <property type="entry name" value="RT_dom"/>
</dbReference>
<protein>
    <recommendedName>
        <fullName evidence="1">Reverse transcriptase domain-containing protein</fullName>
    </recommendedName>
</protein>
<proteinExistence type="predicted"/>
<evidence type="ECO:0000259" key="1">
    <source>
        <dbReference type="Pfam" id="PF00078"/>
    </source>
</evidence>
<organism evidence="2 3">
    <name type="scientific">Mytilus edulis</name>
    <name type="common">Blue mussel</name>
    <dbReference type="NCBI Taxonomy" id="6550"/>
    <lineage>
        <taxon>Eukaryota</taxon>
        <taxon>Metazoa</taxon>
        <taxon>Spiralia</taxon>
        <taxon>Lophotrochozoa</taxon>
        <taxon>Mollusca</taxon>
        <taxon>Bivalvia</taxon>
        <taxon>Autobranchia</taxon>
        <taxon>Pteriomorphia</taxon>
        <taxon>Mytilida</taxon>
        <taxon>Mytiloidea</taxon>
        <taxon>Mytilidae</taxon>
        <taxon>Mytilinae</taxon>
        <taxon>Mytilus</taxon>
    </lineage>
</organism>
<feature type="domain" description="Reverse transcriptase" evidence="1">
    <location>
        <begin position="386"/>
        <end position="500"/>
    </location>
</feature>
<name>A0A8S3QPA9_MYTED</name>
<evidence type="ECO:0000313" key="2">
    <source>
        <dbReference type="EMBL" id="CAG2198713.1"/>
    </source>
</evidence>
<accession>A0A8S3QPA9</accession>
<dbReference type="CDD" id="cd01650">
    <property type="entry name" value="RT_nLTR_like"/>
    <property type="match status" value="1"/>
</dbReference>
<reference evidence="2" key="1">
    <citation type="submission" date="2021-03" db="EMBL/GenBank/DDBJ databases">
        <authorList>
            <person name="Bekaert M."/>
        </authorList>
    </citation>
    <scope>NUCLEOTIDE SEQUENCE</scope>
</reference>